<dbReference type="Gene3D" id="2.40.70.10">
    <property type="entry name" value="Acid Proteases"/>
    <property type="match status" value="2"/>
</dbReference>
<keyword evidence="4" id="KW-0645">Protease</keyword>
<dbReference type="InterPro" id="IPR001995">
    <property type="entry name" value="Peptidase_A2_cat"/>
</dbReference>
<dbReference type="CDD" id="cd05483">
    <property type="entry name" value="retropepsin_like_bacteria"/>
    <property type="match status" value="1"/>
</dbReference>
<dbReference type="Proteomes" id="UP000189818">
    <property type="component" value="Unassembled WGS sequence"/>
</dbReference>
<dbReference type="InterPro" id="IPR034122">
    <property type="entry name" value="Retropepsin-like_bacterial"/>
</dbReference>
<protein>
    <submittedName>
        <fullName evidence="4">Aspartyl protease</fullName>
    </submittedName>
</protein>
<proteinExistence type="predicted"/>
<dbReference type="OrthoDB" id="107347at2"/>
<dbReference type="GO" id="GO:0004190">
    <property type="term" value="F:aspartic-type endopeptidase activity"/>
    <property type="evidence" value="ECO:0007669"/>
    <property type="project" value="InterPro"/>
</dbReference>
<evidence type="ECO:0000313" key="4">
    <source>
        <dbReference type="EMBL" id="SKC01360.1"/>
    </source>
</evidence>
<feature type="chain" id="PRO_5010519725" evidence="2">
    <location>
        <begin position="22"/>
        <end position="325"/>
    </location>
</feature>
<name>A0A1T5FZ29_9SPHN</name>
<evidence type="ECO:0000313" key="5">
    <source>
        <dbReference type="Proteomes" id="UP000189818"/>
    </source>
</evidence>
<dbReference type="PROSITE" id="PS00141">
    <property type="entry name" value="ASP_PROTEASE"/>
    <property type="match status" value="1"/>
</dbReference>
<organism evidence="4 5">
    <name type="scientific">Rhizorhabdus histidinilytica</name>
    <dbReference type="NCBI Taxonomy" id="439228"/>
    <lineage>
        <taxon>Bacteria</taxon>
        <taxon>Pseudomonadati</taxon>
        <taxon>Pseudomonadota</taxon>
        <taxon>Alphaproteobacteria</taxon>
        <taxon>Sphingomonadales</taxon>
        <taxon>Sphingomonadaceae</taxon>
        <taxon>Rhizorhabdus</taxon>
    </lineage>
</organism>
<keyword evidence="5" id="KW-1185">Reference proteome</keyword>
<evidence type="ECO:0000256" key="2">
    <source>
        <dbReference type="SAM" id="SignalP"/>
    </source>
</evidence>
<dbReference type="SUPFAM" id="SSF50630">
    <property type="entry name" value="Acid proteases"/>
    <property type="match status" value="2"/>
</dbReference>
<feature type="signal peptide" evidence="2">
    <location>
        <begin position="1"/>
        <end position="21"/>
    </location>
</feature>
<reference evidence="5" key="1">
    <citation type="submission" date="2017-02" db="EMBL/GenBank/DDBJ databases">
        <authorList>
            <person name="Varghese N."/>
            <person name="Submissions S."/>
        </authorList>
    </citation>
    <scope>NUCLEOTIDE SEQUENCE [LARGE SCALE GENOMIC DNA]</scope>
    <source>
        <strain evidence="5">UM2</strain>
    </source>
</reference>
<dbReference type="PROSITE" id="PS50175">
    <property type="entry name" value="ASP_PROT_RETROV"/>
    <property type="match status" value="1"/>
</dbReference>
<keyword evidence="1" id="KW-0378">Hydrolase</keyword>
<keyword evidence="2" id="KW-0732">Signal</keyword>
<gene>
    <name evidence="4" type="ORF">SAMN06295920_11167</name>
</gene>
<evidence type="ECO:0000256" key="1">
    <source>
        <dbReference type="ARBA" id="ARBA00022801"/>
    </source>
</evidence>
<feature type="domain" description="Peptidase A2" evidence="3">
    <location>
        <begin position="61"/>
        <end position="76"/>
    </location>
</feature>
<accession>A0A1T5FZ29</accession>
<dbReference type="InterPro" id="IPR021109">
    <property type="entry name" value="Peptidase_aspartic_dom_sf"/>
</dbReference>
<dbReference type="STRING" id="439228.SAMN06295920_11167"/>
<dbReference type="Pfam" id="PF13650">
    <property type="entry name" value="Asp_protease_2"/>
    <property type="match status" value="2"/>
</dbReference>
<dbReference type="GO" id="GO:0006508">
    <property type="term" value="P:proteolysis"/>
    <property type="evidence" value="ECO:0007669"/>
    <property type="project" value="UniProtKB-KW"/>
</dbReference>
<dbReference type="InterPro" id="IPR001969">
    <property type="entry name" value="Aspartic_peptidase_AS"/>
</dbReference>
<sequence length="325" mass="34725">MERIFTVIKGLAALCAAGLVAATGAASTVDPAPSAPETIQGGRDINKRLTVPVTIDGGGTYQFVVDTGAERTVLSRELAERLTLAPAAPVTLLSIAGQDQVATAIVPGLRLTSSRSRMEAFEAPLLSEFHLGAVGMLGIDSLQTKRVVLDFRAMRMSISEAPRSTRVATDEIVVTARRRLGQLILVDAEAEGQKINVIIDTGSAVSIGNPALRERLERRKRLGPVVPISITSVTGGQTPADYSSVHEIRIGGVTLKDMPIAFADAQIFHRLGLDNRPSVLLGMDALRLFDRVSIDFANRNVRFLMPGDAWQVPPPQLAGMVPHRG</sequence>
<dbReference type="RefSeq" id="WP_079650078.1">
    <property type="nucleotide sequence ID" value="NZ_FUYM01000011.1"/>
</dbReference>
<evidence type="ECO:0000259" key="3">
    <source>
        <dbReference type="PROSITE" id="PS50175"/>
    </source>
</evidence>
<dbReference type="AlphaFoldDB" id="A0A1T5FZ29"/>
<dbReference type="EMBL" id="FUYM01000011">
    <property type="protein sequence ID" value="SKC01360.1"/>
    <property type="molecule type" value="Genomic_DNA"/>
</dbReference>